<comment type="caution">
    <text evidence="1">The sequence shown here is derived from an EMBL/GenBank/DDBJ whole genome shotgun (WGS) entry which is preliminary data.</text>
</comment>
<sequence>MTRAHLGKEGVELSARFRVGRRGPTVIAARFNIPLRFEDLVSILYSAPLTGEQLADADRIRETVLDVLLNQGANKVAADKARLERAIERRAADVDQPRLITCKRRVTELFLTADNGLRDSRERSAILRRTG</sequence>
<proteinExistence type="predicted"/>
<reference evidence="2" key="1">
    <citation type="journal article" date="2019" name="Int. J. Syst. Evol. Microbiol.">
        <title>The Global Catalogue of Microorganisms (GCM) 10K type strain sequencing project: providing services to taxonomists for standard genome sequencing and annotation.</title>
        <authorList>
            <consortium name="The Broad Institute Genomics Platform"/>
            <consortium name="The Broad Institute Genome Sequencing Center for Infectious Disease"/>
            <person name="Wu L."/>
            <person name="Ma J."/>
        </authorList>
    </citation>
    <scope>NUCLEOTIDE SEQUENCE [LARGE SCALE GENOMIC DNA]</scope>
    <source>
        <strain evidence="2">CGMCC 4.7319</strain>
    </source>
</reference>
<dbReference type="Proteomes" id="UP000597656">
    <property type="component" value="Unassembled WGS sequence"/>
</dbReference>
<name>A0ABQ2IBG0_9PSEU</name>
<protein>
    <submittedName>
        <fullName evidence="1">Uncharacterized protein</fullName>
    </submittedName>
</protein>
<keyword evidence="2" id="KW-1185">Reference proteome</keyword>
<dbReference type="EMBL" id="BMNC01000006">
    <property type="protein sequence ID" value="GGN04172.1"/>
    <property type="molecule type" value="Genomic_DNA"/>
</dbReference>
<dbReference type="RefSeq" id="WP_189157128.1">
    <property type="nucleotide sequence ID" value="NZ_BMNC01000006.1"/>
</dbReference>
<gene>
    <name evidence="1" type="ORF">GCM10011609_49250</name>
</gene>
<evidence type="ECO:0000313" key="2">
    <source>
        <dbReference type="Proteomes" id="UP000597656"/>
    </source>
</evidence>
<organism evidence="1 2">
    <name type="scientific">Lentzea pudingi</name>
    <dbReference type="NCBI Taxonomy" id="1789439"/>
    <lineage>
        <taxon>Bacteria</taxon>
        <taxon>Bacillati</taxon>
        <taxon>Actinomycetota</taxon>
        <taxon>Actinomycetes</taxon>
        <taxon>Pseudonocardiales</taxon>
        <taxon>Pseudonocardiaceae</taxon>
        <taxon>Lentzea</taxon>
    </lineage>
</organism>
<accession>A0ABQ2IBG0</accession>
<evidence type="ECO:0000313" key="1">
    <source>
        <dbReference type="EMBL" id="GGN04172.1"/>
    </source>
</evidence>